<dbReference type="GO" id="GO:0005634">
    <property type="term" value="C:nucleus"/>
    <property type="evidence" value="ECO:0007669"/>
    <property type="project" value="UniProtKB-SubCell"/>
</dbReference>
<accession>A0A673V0L1</accession>
<reference evidence="6 7" key="1">
    <citation type="submission" date="2019-05" db="EMBL/GenBank/DDBJ databases">
        <title>A Chromosome-scale Meerkat (S. suricatta) Genome Assembly.</title>
        <authorList>
            <person name="Dudchenko O."/>
            <person name="Lieberman Aiden E."/>
            <person name="Tung J."/>
            <person name="Barreiro L.B."/>
            <person name="Clutton-Brock T.H."/>
        </authorList>
    </citation>
    <scope>NUCLEOTIDE SEQUENCE [LARGE SCALE GENOMIC DNA]</scope>
</reference>
<evidence type="ECO:0000256" key="3">
    <source>
        <dbReference type="ARBA" id="ARBA00023125"/>
    </source>
</evidence>
<dbReference type="Proteomes" id="UP000472268">
    <property type="component" value="Chromosome 15"/>
</dbReference>
<dbReference type="SMART" id="SM00527">
    <property type="entry name" value="HMG17"/>
    <property type="match status" value="1"/>
</dbReference>
<name>A0A673V0L1_SURSU</name>
<proteinExistence type="inferred from homology"/>
<dbReference type="GO" id="GO:0000785">
    <property type="term" value="C:chromatin"/>
    <property type="evidence" value="ECO:0007669"/>
    <property type="project" value="InterPro"/>
</dbReference>
<protein>
    <recommendedName>
        <fullName evidence="8">High mobility group nucleosome binding domain 1</fullName>
    </recommendedName>
</protein>
<evidence type="ECO:0000256" key="4">
    <source>
        <dbReference type="ARBA" id="ARBA00023242"/>
    </source>
</evidence>
<evidence type="ECO:0000256" key="5">
    <source>
        <dbReference type="SAM" id="MobiDB-lite"/>
    </source>
</evidence>
<feature type="compositionally biased region" description="Basic and acidic residues" evidence="5">
    <location>
        <begin position="31"/>
        <end position="64"/>
    </location>
</feature>
<evidence type="ECO:0000256" key="2">
    <source>
        <dbReference type="ARBA" id="ARBA00007696"/>
    </source>
</evidence>
<sequence length="70" mass="8192">MPKRKFRSMEKAMKEKTQRRPARLSATPPPAKEEMEPKKVAGKDKLTDKKVQTKVKGEQTENRPKWLTKK</sequence>
<feature type="region of interest" description="Disordered" evidence="5">
    <location>
        <begin position="1"/>
        <end position="70"/>
    </location>
</feature>
<keyword evidence="3" id="KW-0238">DNA-binding</keyword>
<evidence type="ECO:0000313" key="7">
    <source>
        <dbReference type="Proteomes" id="UP000472268"/>
    </source>
</evidence>
<dbReference type="Ensembl" id="ENSSSUT00005030951.1">
    <property type="protein sequence ID" value="ENSSSUP00005027077.1"/>
    <property type="gene ID" value="ENSSSUG00005017536.1"/>
</dbReference>
<evidence type="ECO:0008006" key="8">
    <source>
        <dbReference type="Google" id="ProtNLM"/>
    </source>
</evidence>
<organism evidence="6 7">
    <name type="scientific">Suricata suricatta</name>
    <name type="common">Meerkat</name>
    <dbReference type="NCBI Taxonomy" id="37032"/>
    <lineage>
        <taxon>Eukaryota</taxon>
        <taxon>Metazoa</taxon>
        <taxon>Chordata</taxon>
        <taxon>Craniata</taxon>
        <taxon>Vertebrata</taxon>
        <taxon>Euteleostomi</taxon>
        <taxon>Mammalia</taxon>
        <taxon>Eutheria</taxon>
        <taxon>Laurasiatheria</taxon>
        <taxon>Carnivora</taxon>
        <taxon>Feliformia</taxon>
        <taxon>Herpestidae</taxon>
        <taxon>Suricata</taxon>
    </lineage>
</organism>
<keyword evidence="4" id="KW-0539">Nucleus</keyword>
<feature type="compositionally biased region" description="Basic and acidic residues" evidence="5">
    <location>
        <begin position="7"/>
        <end position="18"/>
    </location>
</feature>
<reference evidence="6" key="2">
    <citation type="submission" date="2025-08" db="UniProtKB">
        <authorList>
            <consortium name="Ensembl"/>
        </authorList>
    </citation>
    <scope>IDENTIFICATION</scope>
</reference>
<comment type="similarity">
    <text evidence="2">Belongs to the HMGN family.</text>
</comment>
<dbReference type="Pfam" id="PF01101">
    <property type="entry name" value="HMG14_17"/>
    <property type="match status" value="1"/>
</dbReference>
<dbReference type="AlphaFoldDB" id="A0A673V0L1"/>
<keyword evidence="7" id="KW-1185">Reference proteome</keyword>
<evidence type="ECO:0000313" key="6">
    <source>
        <dbReference type="Ensembl" id="ENSSSUP00005027077.1"/>
    </source>
</evidence>
<comment type="subcellular location">
    <subcellularLocation>
        <location evidence="1">Nucleus</location>
    </subcellularLocation>
</comment>
<reference evidence="6" key="3">
    <citation type="submission" date="2025-09" db="UniProtKB">
        <authorList>
            <consortium name="Ensembl"/>
        </authorList>
    </citation>
    <scope>IDENTIFICATION</scope>
</reference>
<dbReference type="GO" id="GO:0031492">
    <property type="term" value="F:nucleosomal DNA binding"/>
    <property type="evidence" value="ECO:0007669"/>
    <property type="project" value="InterPro"/>
</dbReference>
<dbReference type="PRINTS" id="PR00925">
    <property type="entry name" value="NONHISHMG17"/>
</dbReference>
<dbReference type="InterPro" id="IPR000079">
    <property type="entry name" value="HMGN_fam"/>
</dbReference>
<evidence type="ECO:0000256" key="1">
    <source>
        <dbReference type="ARBA" id="ARBA00004123"/>
    </source>
</evidence>